<feature type="transmembrane region" description="Helical" evidence="1">
    <location>
        <begin position="7"/>
        <end position="26"/>
    </location>
</feature>
<feature type="transmembrane region" description="Helical" evidence="1">
    <location>
        <begin position="118"/>
        <end position="135"/>
    </location>
</feature>
<dbReference type="PANTHER" id="PTHR36834:SF1">
    <property type="entry name" value="INTEGRAL MEMBRANE PROTEIN"/>
    <property type="match status" value="1"/>
</dbReference>
<accession>A0ABY8X5G6</accession>
<feature type="transmembrane region" description="Helical" evidence="1">
    <location>
        <begin position="90"/>
        <end position="112"/>
    </location>
</feature>
<name>A0ABY8X5G6_9BACL</name>
<keyword evidence="4" id="KW-1185">Reference proteome</keyword>
<dbReference type="RefSeq" id="WP_285747306.1">
    <property type="nucleotide sequence ID" value="NZ_CP127162.1"/>
</dbReference>
<feature type="domain" description="VanZ-like" evidence="2">
    <location>
        <begin position="12"/>
        <end position="133"/>
    </location>
</feature>
<protein>
    <submittedName>
        <fullName evidence="3">VanZ family protein</fullName>
    </submittedName>
</protein>
<keyword evidence="1" id="KW-0812">Transmembrane</keyword>
<organism evidence="3 4">
    <name type="scientific">Paenibacillus polygoni</name>
    <dbReference type="NCBI Taxonomy" id="3050112"/>
    <lineage>
        <taxon>Bacteria</taxon>
        <taxon>Bacillati</taxon>
        <taxon>Bacillota</taxon>
        <taxon>Bacilli</taxon>
        <taxon>Bacillales</taxon>
        <taxon>Paenibacillaceae</taxon>
        <taxon>Paenibacillus</taxon>
    </lineage>
</organism>
<dbReference type="Pfam" id="PF04892">
    <property type="entry name" value="VanZ"/>
    <property type="match status" value="1"/>
</dbReference>
<evidence type="ECO:0000256" key="1">
    <source>
        <dbReference type="SAM" id="Phobius"/>
    </source>
</evidence>
<sequence>MKQQTLFRVILFLYSVMLLYFMFAGFHRYVHDNYRYNLIPLHTISAYVRNLSLDHIIDSAINLIGNIAVFIPLGFLIPASLSRPWSYGRFILIFSSLILLLECMQTLLRVGTGDIDDLLLNVIGGSIGYLLFRRYETKAS</sequence>
<dbReference type="InterPro" id="IPR006976">
    <property type="entry name" value="VanZ-like"/>
</dbReference>
<dbReference type="EMBL" id="CP127162">
    <property type="protein sequence ID" value="WIV20404.1"/>
    <property type="molecule type" value="Genomic_DNA"/>
</dbReference>
<proteinExistence type="predicted"/>
<keyword evidence="1" id="KW-1133">Transmembrane helix</keyword>
<evidence type="ECO:0000313" key="3">
    <source>
        <dbReference type="EMBL" id="WIV20404.1"/>
    </source>
</evidence>
<dbReference type="InterPro" id="IPR053150">
    <property type="entry name" value="Teicoplanin_resist-assoc"/>
</dbReference>
<feature type="transmembrane region" description="Helical" evidence="1">
    <location>
        <begin position="60"/>
        <end position="78"/>
    </location>
</feature>
<dbReference type="PANTHER" id="PTHR36834">
    <property type="entry name" value="MEMBRANE PROTEIN-RELATED"/>
    <property type="match status" value="1"/>
</dbReference>
<dbReference type="Proteomes" id="UP001236415">
    <property type="component" value="Chromosome"/>
</dbReference>
<evidence type="ECO:0000259" key="2">
    <source>
        <dbReference type="Pfam" id="PF04892"/>
    </source>
</evidence>
<evidence type="ECO:0000313" key="4">
    <source>
        <dbReference type="Proteomes" id="UP001236415"/>
    </source>
</evidence>
<gene>
    <name evidence="3" type="ORF">QPK24_06845</name>
</gene>
<reference evidence="3 4" key="1">
    <citation type="submission" date="2023-06" db="EMBL/GenBank/DDBJ databases">
        <title>Paenibacillus polygonum sp. nov., an endophytic bacterium, isolated from Polygonum lapathifolium L. in Nanji Wetland National Nature Reserve, South of Poyang Lake, Jiangxi Province, China.</title>
        <authorList>
            <person name="Yu Z."/>
        </authorList>
    </citation>
    <scope>NUCLEOTIDE SEQUENCE [LARGE SCALE GENOMIC DNA]</scope>
    <source>
        <strain evidence="3 4">C31</strain>
    </source>
</reference>
<keyword evidence="1" id="KW-0472">Membrane</keyword>